<organism evidence="2 3">
    <name type="scientific">Candidatus Muproteobacteria bacterium RBG_16_65_34</name>
    <dbReference type="NCBI Taxonomy" id="1817760"/>
    <lineage>
        <taxon>Bacteria</taxon>
        <taxon>Pseudomonadati</taxon>
        <taxon>Pseudomonadota</taxon>
        <taxon>Candidatus Muproteobacteria</taxon>
    </lineage>
</organism>
<dbReference type="STRING" id="1817760.A2151_03345"/>
<protein>
    <recommendedName>
        <fullName evidence="4">MtrB/PioB family decaheme-associated outer membrane protein</fullName>
    </recommendedName>
</protein>
<accession>A0A1F6TRZ2</accession>
<proteinExistence type="predicted"/>
<sequence length="762" mass="83681">MNRTFDKRLQFNILAASLAALGLAAPTGLLAAEDLATEINRLSRPESEIEIGAGSVSKDSFKFGDYRGLEESGTHGNANLRIVNRGGDDAGYLQIIGRDLGLTSRSLQIEGGTQGNFGVRLEYDELPKLHSDSYQTPFLGAGSTDLTLPSGWVRGATTTAMTQLDASMQPFDVETQRKKLGLGLTKELGRGWSLVANIKEERKEGTKLIGAMMGNSPGNPRAALAPEPVDYTTDQFEALARFTSKRLQVQFGYYGSVFKNANNRLTWSNPYADSVWAAPNCATVGCPTGQLAQEPDSQFHQLNASGSFAFTPFTRLSGSLSAGRMTQNEEFLPYSVNPALTVTTPLPRTSLDGEVKTAHADLKLTSKLTPKTNFAVAYRYDDRDNRTPIDTYIYIAGDAQIQDTAITSNKKRTNRPLSSTTQVAFTELDFRLTPSTDLKLGYDYNTAKHDYEATAKERERTYRAEVRQRFTDSSSGGLGYARSDRKAPEYDGAASLADGFSQDYLNTLIGGTTGRTTPWLEVPPSRKFFLADRERDKLRVFANFAPTEAIGVQLGGTYYGDKYPETAYGLTEAKGQATNFDVSLATSETVTGHLFASLEKYETDQNGSQCVTTLGCVTATYRSQLETNTLPDSQKWTVSANDRTTTAGLGLRVKGAKFEYGGDFSYAYSQGRFDYIAGSAITAPMPLPDLVTRLKRLDLFVRYNIKTDLSVNLKYVQERYLSDNWGYDEVVASTLANVIGTNQTSPDYRVSFVGLSVSYRFR</sequence>
<gene>
    <name evidence="2" type="ORF">A2151_03345</name>
</gene>
<evidence type="ECO:0008006" key="4">
    <source>
        <dbReference type="Google" id="ProtNLM"/>
    </source>
</evidence>
<dbReference type="AlphaFoldDB" id="A0A1F6TRZ2"/>
<dbReference type="Proteomes" id="UP000178885">
    <property type="component" value="Unassembled WGS sequence"/>
</dbReference>
<dbReference type="Pfam" id="PF11854">
    <property type="entry name" value="MtrB_PioB"/>
    <property type="match status" value="1"/>
</dbReference>
<dbReference type="InterPro" id="IPR020016">
    <property type="entry name" value="Decahaem-assoc_OM_MtrB/PioB"/>
</dbReference>
<keyword evidence="1" id="KW-0732">Signal</keyword>
<reference evidence="2 3" key="1">
    <citation type="journal article" date="2016" name="Nat. Commun.">
        <title>Thousands of microbial genomes shed light on interconnected biogeochemical processes in an aquifer system.</title>
        <authorList>
            <person name="Anantharaman K."/>
            <person name="Brown C.T."/>
            <person name="Hug L.A."/>
            <person name="Sharon I."/>
            <person name="Castelle C.J."/>
            <person name="Probst A.J."/>
            <person name="Thomas B.C."/>
            <person name="Singh A."/>
            <person name="Wilkins M.J."/>
            <person name="Karaoz U."/>
            <person name="Brodie E.L."/>
            <person name="Williams K.H."/>
            <person name="Hubbard S.S."/>
            <person name="Banfield J.F."/>
        </authorList>
    </citation>
    <scope>NUCLEOTIDE SEQUENCE [LARGE SCALE GENOMIC DNA]</scope>
</reference>
<evidence type="ECO:0000313" key="3">
    <source>
        <dbReference type="Proteomes" id="UP000178885"/>
    </source>
</evidence>
<evidence type="ECO:0000256" key="1">
    <source>
        <dbReference type="SAM" id="SignalP"/>
    </source>
</evidence>
<dbReference type="EMBL" id="MFSU01000042">
    <property type="protein sequence ID" value="OGI47904.1"/>
    <property type="molecule type" value="Genomic_DNA"/>
</dbReference>
<evidence type="ECO:0000313" key="2">
    <source>
        <dbReference type="EMBL" id="OGI47904.1"/>
    </source>
</evidence>
<feature type="signal peptide" evidence="1">
    <location>
        <begin position="1"/>
        <end position="31"/>
    </location>
</feature>
<comment type="caution">
    <text evidence="2">The sequence shown here is derived from an EMBL/GenBank/DDBJ whole genome shotgun (WGS) entry which is preliminary data.</text>
</comment>
<dbReference type="NCBIfam" id="TIGR03509">
    <property type="entry name" value="OMP_MtrB_PioB"/>
    <property type="match status" value="1"/>
</dbReference>
<name>A0A1F6TRZ2_9PROT</name>
<feature type="chain" id="PRO_5009526803" description="MtrB/PioB family decaheme-associated outer membrane protein" evidence="1">
    <location>
        <begin position="32"/>
        <end position="762"/>
    </location>
</feature>
<dbReference type="SUPFAM" id="SSF56935">
    <property type="entry name" value="Porins"/>
    <property type="match status" value="1"/>
</dbReference>